<evidence type="ECO:0000256" key="1">
    <source>
        <dbReference type="ARBA" id="ARBA00004496"/>
    </source>
</evidence>
<dbReference type="GO" id="GO:0004757">
    <property type="term" value="F:sepiapterin reductase (NADP+) activity"/>
    <property type="evidence" value="ECO:0007669"/>
    <property type="project" value="TreeGrafter"/>
</dbReference>
<evidence type="ECO:0000313" key="5">
    <source>
        <dbReference type="EMBL" id="SFA74532.1"/>
    </source>
</evidence>
<protein>
    <submittedName>
        <fullName evidence="5">Benzil reductase ((S)-benzoin forming)</fullName>
    </submittedName>
</protein>
<name>A0A1I0VE33_9FLAO</name>
<dbReference type="STRING" id="498292.SAMN05660845_0339"/>
<dbReference type="Pfam" id="PF00106">
    <property type="entry name" value="adh_short"/>
    <property type="match status" value="1"/>
</dbReference>
<evidence type="ECO:0000256" key="2">
    <source>
        <dbReference type="ARBA" id="ARBA00022490"/>
    </source>
</evidence>
<dbReference type="Gene3D" id="3.40.50.720">
    <property type="entry name" value="NAD(P)-binding Rossmann-like Domain"/>
    <property type="match status" value="1"/>
</dbReference>
<keyword evidence="4" id="KW-0560">Oxidoreductase</keyword>
<dbReference type="SUPFAM" id="SSF51735">
    <property type="entry name" value="NAD(P)-binding Rossmann-fold domains"/>
    <property type="match status" value="1"/>
</dbReference>
<keyword evidence="6" id="KW-1185">Reference proteome</keyword>
<dbReference type="PANTHER" id="PTHR44085:SF2">
    <property type="entry name" value="SEPIAPTERIN REDUCTASE"/>
    <property type="match status" value="1"/>
</dbReference>
<organism evidence="5 6">
    <name type="scientific">Flavobacterium swingsii</name>
    <dbReference type="NCBI Taxonomy" id="498292"/>
    <lineage>
        <taxon>Bacteria</taxon>
        <taxon>Pseudomonadati</taxon>
        <taxon>Bacteroidota</taxon>
        <taxon>Flavobacteriia</taxon>
        <taxon>Flavobacteriales</taxon>
        <taxon>Flavobacteriaceae</taxon>
        <taxon>Flavobacterium</taxon>
    </lineage>
</organism>
<evidence type="ECO:0000256" key="3">
    <source>
        <dbReference type="ARBA" id="ARBA00022857"/>
    </source>
</evidence>
<sequence>MKKYLIITGGNKGIGSGLVSAYKNNGYQIISIARSVNQSEEYKEVNQIVLDLSKTEDLENTFSQIFNKIDKDAVERIVFINNAGTLGKIGRLENNSVSDIQNIIQINTITPFLLTSIFLKETQNWHCSKKIINISSGAAAKPYYGWSLYCASKAAIDMMTKAVAVEQETIANGTKIIAIYPGVVDTDMQGQIRKSSPESFIDVQRFIDLKESNSLVNIETIGQEIFEIDALGNYLNGAILNVSDYRN</sequence>
<dbReference type="PANTHER" id="PTHR44085">
    <property type="entry name" value="SEPIAPTERIN REDUCTASE"/>
    <property type="match status" value="1"/>
</dbReference>
<accession>A0A1I0VE33</accession>
<dbReference type="AlphaFoldDB" id="A0A1I0VE33"/>
<comment type="subcellular location">
    <subcellularLocation>
        <location evidence="1">Cytoplasm</location>
    </subcellularLocation>
</comment>
<dbReference type="PROSITE" id="PS00061">
    <property type="entry name" value="ADH_SHORT"/>
    <property type="match status" value="1"/>
</dbReference>
<dbReference type="PRINTS" id="PR00081">
    <property type="entry name" value="GDHRDH"/>
</dbReference>
<keyword evidence="3" id="KW-0521">NADP</keyword>
<evidence type="ECO:0000313" key="6">
    <source>
        <dbReference type="Proteomes" id="UP000199604"/>
    </source>
</evidence>
<dbReference type="GO" id="GO:0006729">
    <property type="term" value="P:tetrahydrobiopterin biosynthetic process"/>
    <property type="evidence" value="ECO:0007669"/>
    <property type="project" value="TreeGrafter"/>
</dbReference>
<dbReference type="EMBL" id="FOJT01000001">
    <property type="protein sequence ID" value="SFA74532.1"/>
    <property type="molecule type" value="Genomic_DNA"/>
</dbReference>
<dbReference type="GO" id="GO:0005737">
    <property type="term" value="C:cytoplasm"/>
    <property type="evidence" value="ECO:0007669"/>
    <property type="project" value="UniProtKB-SubCell"/>
</dbReference>
<gene>
    <name evidence="5" type="ORF">SAMN05660845_0339</name>
</gene>
<dbReference type="InterPro" id="IPR002347">
    <property type="entry name" value="SDR_fam"/>
</dbReference>
<dbReference type="OrthoDB" id="9794387at2"/>
<keyword evidence="2" id="KW-0963">Cytoplasm</keyword>
<dbReference type="InterPro" id="IPR020904">
    <property type="entry name" value="Sc_DH/Rdtase_CS"/>
</dbReference>
<dbReference type="InterPro" id="IPR051721">
    <property type="entry name" value="Biopterin_syn/organic_redct"/>
</dbReference>
<reference evidence="6" key="1">
    <citation type="submission" date="2016-10" db="EMBL/GenBank/DDBJ databases">
        <authorList>
            <person name="Varghese N."/>
            <person name="Submissions S."/>
        </authorList>
    </citation>
    <scope>NUCLEOTIDE SEQUENCE [LARGE SCALE GENOMIC DNA]</scope>
    <source>
        <strain evidence="6">DSM 21789</strain>
    </source>
</reference>
<evidence type="ECO:0000256" key="4">
    <source>
        <dbReference type="ARBA" id="ARBA00023002"/>
    </source>
</evidence>
<proteinExistence type="predicted"/>
<dbReference type="RefSeq" id="WP_091473291.1">
    <property type="nucleotide sequence ID" value="NZ_FOJT01000001.1"/>
</dbReference>
<dbReference type="InterPro" id="IPR036291">
    <property type="entry name" value="NAD(P)-bd_dom_sf"/>
</dbReference>
<dbReference type="Proteomes" id="UP000199604">
    <property type="component" value="Unassembled WGS sequence"/>
</dbReference>